<protein>
    <submittedName>
        <fullName evidence="1">Uncharacterized protein</fullName>
    </submittedName>
</protein>
<keyword evidence="2" id="KW-1185">Reference proteome</keyword>
<proteinExistence type="predicted"/>
<dbReference type="Proteomes" id="UP000790377">
    <property type="component" value="Unassembled WGS sequence"/>
</dbReference>
<organism evidence="1 2">
    <name type="scientific">Hygrophoropsis aurantiaca</name>
    <dbReference type="NCBI Taxonomy" id="72124"/>
    <lineage>
        <taxon>Eukaryota</taxon>
        <taxon>Fungi</taxon>
        <taxon>Dikarya</taxon>
        <taxon>Basidiomycota</taxon>
        <taxon>Agaricomycotina</taxon>
        <taxon>Agaricomycetes</taxon>
        <taxon>Agaricomycetidae</taxon>
        <taxon>Boletales</taxon>
        <taxon>Coniophorineae</taxon>
        <taxon>Hygrophoropsidaceae</taxon>
        <taxon>Hygrophoropsis</taxon>
    </lineage>
</organism>
<comment type="caution">
    <text evidence="1">The sequence shown here is derived from an EMBL/GenBank/DDBJ whole genome shotgun (WGS) entry which is preliminary data.</text>
</comment>
<evidence type="ECO:0000313" key="2">
    <source>
        <dbReference type="Proteomes" id="UP000790377"/>
    </source>
</evidence>
<accession>A0ACB7ZVC4</accession>
<gene>
    <name evidence="1" type="ORF">BJ138DRAFT_834200</name>
</gene>
<name>A0ACB7ZVC4_9AGAM</name>
<sequence>MDDEYCYWSFVESHPAHVALPQTVRREAMEALHWIACSRTHNTLRHHSARISVRCSETRIPAPPLNRKQPTHTRITAHILLRMSCLCKLYTRLTLRLGLVRWRQQYFRPHKPLPQDVPHVQPARKRVPIGRKIVDIFVGILCLDISLLFVGRPRFVHIIGVMAHHSGLLIPVGACACLVAAIILSTSVTLRGLDSIGHIAGLVVTLCSAASMVSSVAALYPIQD</sequence>
<evidence type="ECO:0000313" key="1">
    <source>
        <dbReference type="EMBL" id="KAH7905021.1"/>
    </source>
</evidence>
<dbReference type="EMBL" id="MU268294">
    <property type="protein sequence ID" value="KAH7905021.1"/>
    <property type="molecule type" value="Genomic_DNA"/>
</dbReference>
<reference evidence="1" key="1">
    <citation type="journal article" date="2021" name="New Phytol.">
        <title>Evolutionary innovations through gain and loss of genes in the ectomycorrhizal Boletales.</title>
        <authorList>
            <person name="Wu G."/>
            <person name="Miyauchi S."/>
            <person name="Morin E."/>
            <person name="Kuo A."/>
            <person name="Drula E."/>
            <person name="Varga T."/>
            <person name="Kohler A."/>
            <person name="Feng B."/>
            <person name="Cao Y."/>
            <person name="Lipzen A."/>
            <person name="Daum C."/>
            <person name="Hundley H."/>
            <person name="Pangilinan J."/>
            <person name="Johnson J."/>
            <person name="Barry K."/>
            <person name="LaButti K."/>
            <person name="Ng V."/>
            <person name="Ahrendt S."/>
            <person name="Min B."/>
            <person name="Choi I.G."/>
            <person name="Park H."/>
            <person name="Plett J.M."/>
            <person name="Magnuson J."/>
            <person name="Spatafora J.W."/>
            <person name="Nagy L.G."/>
            <person name="Henrissat B."/>
            <person name="Grigoriev I.V."/>
            <person name="Yang Z.L."/>
            <person name="Xu J."/>
            <person name="Martin F.M."/>
        </authorList>
    </citation>
    <scope>NUCLEOTIDE SEQUENCE</scope>
    <source>
        <strain evidence="1">ATCC 28755</strain>
    </source>
</reference>